<evidence type="ECO:0000259" key="2">
    <source>
        <dbReference type="PROSITE" id="PS50097"/>
    </source>
</evidence>
<evidence type="ECO:0000313" key="4">
    <source>
        <dbReference type="Proteomes" id="UP000218811"/>
    </source>
</evidence>
<dbReference type="STRING" id="742152.A0A2H3JFY4"/>
<accession>A0A2H3JFY4</accession>
<feature type="region of interest" description="Disordered" evidence="1">
    <location>
        <begin position="210"/>
        <end position="230"/>
    </location>
</feature>
<protein>
    <recommendedName>
        <fullName evidence="2">BTB domain-containing protein</fullName>
    </recommendedName>
</protein>
<dbReference type="OrthoDB" id="3249359at2759"/>
<evidence type="ECO:0000256" key="1">
    <source>
        <dbReference type="SAM" id="MobiDB-lite"/>
    </source>
</evidence>
<feature type="compositionally biased region" description="Polar residues" evidence="1">
    <location>
        <begin position="220"/>
        <end position="229"/>
    </location>
</feature>
<reference evidence="3 4" key="1">
    <citation type="journal article" date="2012" name="Science">
        <title>The Paleozoic origin of enzymatic lignin decomposition reconstructed from 31 fungal genomes.</title>
        <authorList>
            <person name="Floudas D."/>
            <person name="Binder M."/>
            <person name="Riley R."/>
            <person name="Barry K."/>
            <person name="Blanchette R.A."/>
            <person name="Henrissat B."/>
            <person name="Martinez A.T."/>
            <person name="Otillar R."/>
            <person name="Spatafora J.W."/>
            <person name="Yadav J.S."/>
            <person name="Aerts A."/>
            <person name="Benoit I."/>
            <person name="Boyd A."/>
            <person name="Carlson A."/>
            <person name="Copeland A."/>
            <person name="Coutinho P.M."/>
            <person name="de Vries R.P."/>
            <person name="Ferreira P."/>
            <person name="Findley K."/>
            <person name="Foster B."/>
            <person name="Gaskell J."/>
            <person name="Glotzer D."/>
            <person name="Gorecki P."/>
            <person name="Heitman J."/>
            <person name="Hesse C."/>
            <person name="Hori C."/>
            <person name="Igarashi K."/>
            <person name="Jurgens J.A."/>
            <person name="Kallen N."/>
            <person name="Kersten P."/>
            <person name="Kohler A."/>
            <person name="Kuees U."/>
            <person name="Kumar T.K.A."/>
            <person name="Kuo A."/>
            <person name="LaButti K."/>
            <person name="Larrondo L.F."/>
            <person name="Lindquist E."/>
            <person name="Ling A."/>
            <person name="Lombard V."/>
            <person name="Lucas S."/>
            <person name="Lundell T."/>
            <person name="Martin R."/>
            <person name="McLaughlin D.J."/>
            <person name="Morgenstern I."/>
            <person name="Morin E."/>
            <person name="Murat C."/>
            <person name="Nagy L.G."/>
            <person name="Nolan M."/>
            <person name="Ohm R.A."/>
            <person name="Patyshakuliyeva A."/>
            <person name="Rokas A."/>
            <person name="Ruiz-Duenas F.J."/>
            <person name="Sabat G."/>
            <person name="Salamov A."/>
            <person name="Samejima M."/>
            <person name="Schmutz J."/>
            <person name="Slot J.C."/>
            <person name="St John F."/>
            <person name="Stenlid J."/>
            <person name="Sun H."/>
            <person name="Sun S."/>
            <person name="Syed K."/>
            <person name="Tsang A."/>
            <person name="Wiebenga A."/>
            <person name="Young D."/>
            <person name="Pisabarro A."/>
            <person name="Eastwood D.C."/>
            <person name="Martin F."/>
            <person name="Cullen D."/>
            <person name="Grigoriev I.V."/>
            <person name="Hibbett D.S."/>
        </authorList>
    </citation>
    <scope>NUCLEOTIDE SEQUENCE [LARGE SCALE GENOMIC DNA]</scope>
    <source>
        <strain evidence="3 4">MD-104</strain>
    </source>
</reference>
<organism evidence="3 4">
    <name type="scientific">Wolfiporia cocos (strain MD-104)</name>
    <name type="common">Brown rot fungus</name>
    <dbReference type="NCBI Taxonomy" id="742152"/>
    <lineage>
        <taxon>Eukaryota</taxon>
        <taxon>Fungi</taxon>
        <taxon>Dikarya</taxon>
        <taxon>Basidiomycota</taxon>
        <taxon>Agaricomycotina</taxon>
        <taxon>Agaricomycetes</taxon>
        <taxon>Polyporales</taxon>
        <taxon>Phaeolaceae</taxon>
        <taxon>Wolfiporia</taxon>
    </lineage>
</organism>
<name>A0A2H3JFY4_WOLCO</name>
<evidence type="ECO:0000313" key="3">
    <source>
        <dbReference type="EMBL" id="PCH37669.1"/>
    </source>
</evidence>
<dbReference type="InterPro" id="IPR011333">
    <property type="entry name" value="SKP1/BTB/POZ_sf"/>
</dbReference>
<dbReference type="Pfam" id="PF00651">
    <property type="entry name" value="BTB"/>
    <property type="match status" value="1"/>
</dbReference>
<dbReference type="EMBL" id="KB467942">
    <property type="protein sequence ID" value="PCH37669.1"/>
    <property type="molecule type" value="Genomic_DNA"/>
</dbReference>
<proteinExistence type="predicted"/>
<feature type="domain" description="BTB" evidence="2">
    <location>
        <begin position="55"/>
        <end position="124"/>
    </location>
</feature>
<keyword evidence="4" id="KW-1185">Reference proteome</keyword>
<dbReference type="Gene3D" id="3.30.710.10">
    <property type="entry name" value="Potassium Channel Kv1.1, Chain A"/>
    <property type="match status" value="1"/>
</dbReference>
<dbReference type="InterPro" id="IPR000210">
    <property type="entry name" value="BTB/POZ_dom"/>
</dbReference>
<dbReference type="AlphaFoldDB" id="A0A2H3JFY4"/>
<dbReference type="OMA" id="MPLVIQP"/>
<sequence>MLAAAWRRLSVPRYLGLVSLSFTAGTLHHMANDAAMTPPAGEVQPGRRHARYWLDDGSLVVRTQDDLFKVHRTLLQRHSNVVSALCEGATQGQNGDFGGCSVVHIPEERNVSSADFETLLAHLYHDSPIDSSSAFPQVASVLRVSSAGQLDFPSIHQLARSTFEKMMPTGPEPFLQVEDPDDALTLAVDFNVYPIQKTLFYAVATHAHLDHDEPEGPSPDGSTPSTQVPDTRLTLSPALTARCQALLNDLVAHFTPILFTVATAGHMQCTDVFAETWMPLVIQPALECSGLCRPIETLQTIIDLDWGAEGVCAKCVQEKREEWRAEQRTVWERMDEWLGLTGLPHSSGVNASREGKSQ</sequence>
<gene>
    <name evidence="3" type="ORF">WOLCODRAFT_95608</name>
</gene>
<dbReference type="PROSITE" id="PS50097">
    <property type="entry name" value="BTB"/>
    <property type="match status" value="1"/>
</dbReference>
<dbReference type="Proteomes" id="UP000218811">
    <property type="component" value="Unassembled WGS sequence"/>
</dbReference>